<dbReference type="EMBL" id="QFFZ01000068">
    <property type="protein sequence ID" value="TEB08941.1"/>
    <property type="molecule type" value="Genomic_DNA"/>
</dbReference>
<accession>A0A4Y7RJF0</accession>
<dbReference type="Proteomes" id="UP000297597">
    <property type="component" value="Unassembled WGS sequence"/>
</dbReference>
<protein>
    <submittedName>
        <fullName evidence="1">Uncharacterized protein</fullName>
    </submittedName>
</protein>
<gene>
    <name evidence="1" type="ORF">Pmgp_03517</name>
</gene>
<comment type="caution">
    <text evidence="1">The sequence shown here is derived from an EMBL/GenBank/DDBJ whole genome shotgun (WGS) entry which is preliminary data.</text>
</comment>
<evidence type="ECO:0000313" key="2">
    <source>
        <dbReference type="Proteomes" id="UP000297597"/>
    </source>
</evidence>
<evidence type="ECO:0000313" key="1">
    <source>
        <dbReference type="EMBL" id="TEB08941.1"/>
    </source>
</evidence>
<proteinExistence type="predicted"/>
<dbReference type="AlphaFoldDB" id="A0A4Y7RJF0"/>
<organism evidence="1 2">
    <name type="scientific">Pelotomaculum propionicicum</name>
    <dbReference type="NCBI Taxonomy" id="258475"/>
    <lineage>
        <taxon>Bacteria</taxon>
        <taxon>Bacillati</taxon>
        <taxon>Bacillota</taxon>
        <taxon>Clostridia</taxon>
        <taxon>Eubacteriales</taxon>
        <taxon>Desulfotomaculaceae</taxon>
        <taxon>Pelotomaculum</taxon>
    </lineage>
</organism>
<reference evidence="1 2" key="1">
    <citation type="journal article" date="2018" name="Environ. Microbiol.">
        <title>Novel energy conservation strategies and behaviour of Pelotomaculum schinkii driving syntrophic propionate catabolism.</title>
        <authorList>
            <person name="Hidalgo-Ahumada C.A.P."/>
            <person name="Nobu M.K."/>
            <person name="Narihiro T."/>
            <person name="Tamaki H."/>
            <person name="Liu W.T."/>
            <person name="Kamagata Y."/>
            <person name="Stams A.J.M."/>
            <person name="Imachi H."/>
            <person name="Sousa D.Z."/>
        </authorList>
    </citation>
    <scope>NUCLEOTIDE SEQUENCE [LARGE SCALE GENOMIC DNA]</scope>
    <source>
        <strain evidence="1 2">MGP</strain>
    </source>
</reference>
<dbReference type="OrthoDB" id="1725862at2"/>
<dbReference type="RefSeq" id="WP_134215734.1">
    <property type="nucleotide sequence ID" value="NZ_QFFZ01000068.1"/>
</dbReference>
<name>A0A4Y7RJF0_9FIRM</name>
<sequence>MANIHDYYRKNFLYESHRLMLPELRDKVSHTCSQCKYMFLIVGKTESRPGCAALIPQYAGLAKRVPGKLDVTEVLRLVGKEGLERVLAGFEPQRQACGMFHPASVKKDGF</sequence>
<keyword evidence="2" id="KW-1185">Reference proteome</keyword>